<dbReference type="NCBIfam" id="TIGR00831">
    <property type="entry name" value="a_cpa1"/>
    <property type="match status" value="1"/>
</dbReference>
<dbReference type="GO" id="GO:0015385">
    <property type="term" value="F:sodium:proton antiporter activity"/>
    <property type="evidence" value="ECO:0007669"/>
    <property type="project" value="InterPro"/>
</dbReference>
<evidence type="ECO:0000256" key="10">
    <source>
        <dbReference type="RuleBase" id="RU366002"/>
    </source>
</evidence>
<proteinExistence type="inferred from homology"/>
<dbReference type="GO" id="GO:0015386">
    <property type="term" value="F:potassium:proton antiporter activity"/>
    <property type="evidence" value="ECO:0007669"/>
    <property type="project" value="TreeGrafter"/>
</dbReference>
<feature type="domain" description="Cation/H+ exchanger transmembrane" evidence="11">
    <location>
        <begin position="17"/>
        <end position="407"/>
    </location>
</feature>
<feature type="transmembrane region" description="Helical" evidence="10">
    <location>
        <begin position="304"/>
        <end position="329"/>
    </location>
</feature>
<feature type="transmembrane region" description="Helical" evidence="10">
    <location>
        <begin position="56"/>
        <end position="73"/>
    </location>
</feature>
<evidence type="ECO:0000313" key="13">
    <source>
        <dbReference type="Proteomes" id="UP000199306"/>
    </source>
</evidence>
<keyword evidence="3 10" id="KW-1003">Cell membrane</keyword>
<feature type="transmembrane region" description="Helical" evidence="10">
    <location>
        <begin position="263"/>
        <end position="284"/>
    </location>
</feature>
<dbReference type="GO" id="GO:0098719">
    <property type="term" value="P:sodium ion import across plasma membrane"/>
    <property type="evidence" value="ECO:0007669"/>
    <property type="project" value="TreeGrafter"/>
</dbReference>
<dbReference type="EMBL" id="FOXH01000001">
    <property type="protein sequence ID" value="SFP03849.1"/>
    <property type="molecule type" value="Genomic_DNA"/>
</dbReference>
<dbReference type="Gene3D" id="6.10.140.1330">
    <property type="match status" value="1"/>
</dbReference>
<keyword evidence="4 10" id="KW-0812">Transmembrane</keyword>
<evidence type="ECO:0000259" key="11">
    <source>
        <dbReference type="Pfam" id="PF00999"/>
    </source>
</evidence>
<keyword evidence="10" id="KW-0050">Antiport</keyword>
<feature type="transmembrane region" description="Helical" evidence="10">
    <location>
        <begin position="6"/>
        <end position="23"/>
    </location>
</feature>
<dbReference type="Proteomes" id="UP000199306">
    <property type="component" value="Unassembled WGS sequence"/>
</dbReference>
<keyword evidence="2 10" id="KW-0813">Transport</keyword>
<name>A0A1I5M2U5_9BACT</name>
<dbReference type="GO" id="GO:0005886">
    <property type="term" value="C:plasma membrane"/>
    <property type="evidence" value="ECO:0007669"/>
    <property type="project" value="UniProtKB-SubCell"/>
</dbReference>
<dbReference type="InterPro" id="IPR004705">
    <property type="entry name" value="Cation/H_exchanger_CPA1_bac"/>
</dbReference>
<evidence type="ECO:0000256" key="5">
    <source>
        <dbReference type="ARBA" id="ARBA00022989"/>
    </source>
</evidence>
<dbReference type="InterPro" id="IPR006153">
    <property type="entry name" value="Cation/H_exchanger_TM"/>
</dbReference>
<keyword evidence="5 10" id="KW-1133">Transmembrane helix</keyword>
<dbReference type="RefSeq" id="WP_092010500.1">
    <property type="nucleotide sequence ID" value="NZ_FOXH01000001.1"/>
</dbReference>
<evidence type="ECO:0000256" key="2">
    <source>
        <dbReference type="ARBA" id="ARBA00022448"/>
    </source>
</evidence>
<dbReference type="OrthoDB" id="9809206at2"/>
<reference evidence="12 13" key="1">
    <citation type="submission" date="2016-10" db="EMBL/GenBank/DDBJ databases">
        <authorList>
            <person name="de Groot N.N."/>
        </authorList>
    </citation>
    <scope>NUCLEOTIDE SEQUENCE [LARGE SCALE GENOMIC DNA]</scope>
    <source>
        <strain evidence="13">E92,LMG 26720,CCM 7988</strain>
    </source>
</reference>
<evidence type="ECO:0000256" key="4">
    <source>
        <dbReference type="ARBA" id="ARBA00022692"/>
    </source>
</evidence>
<keyword evidence="9 10" id="KW-0739">Sodium transport</keyword>
<keyword evidence="6 10" id="KW-0915">Sodium</keyword>
<feature type="transmembrane region" description="Helical" evidence="10">
    <location>
        <begin position="157"/>
        <end position="177"/>
    </location>
</feature>
<gene>
    <name evidence="12" type="ORF">SAMN04515674_10198</name>
</gene>
<evidence type="ECO:0000313" key="12">
    <source>
        <dbReference type="EMBL" id="SFP03849.1"/>
    </source>
</evidence>
<comment type="similarity">
    <text evidence="10">Belongs to the monovalent cation:proton antiporter 1 (CPA1) transporter (TC 2.A.36) family.</text>
</comment>
<feature type="transmembrane region" description="Helical" evidence="10">
    <location>
        <begin position="85"/>
        <end position="108"/>
    </location>
</feature>
<evidence type="ECO:0000256" key="3">
    <source>
        <dbReference type="ARBA" id="ARBA00022475"/>
    </source>
</evidence>
<evidence type="ECO:0000256" key="8">
    <source>
        <dbReference type="ARBA" id="ARBA00023136"/>
    </source>
</evidence>
<sequence length="528" mass="59287">MLESNLLIVLSLLFGVSMLTMLSEKLNISYPIFLVLAGLAISLVPGIPTISLKPEIIFIIFLPPLLYEAAWNTSWKDFWGNRSPIGFLAFGLVIFTAMAVALVAHYLIPDFPLALGFLLGGIVSPPDAVAATSVLKGLRVPKNIMSILEGESLVNDASSLIVFRFALAAMLTGHFTLMEAGTNFLTVAILGILIGLAIAHLVYAIHRFLPTNPSIDTAISLISPYLMYIIAEHFHYSGVLAVVSGGLFLSFRSHDIFAYDSRIALLNVWRTLVFMLNGLVFILIGLQLPEIIQNLGSIAFKEALVYGLVISLVTIATRIIWIFPAAFLSNLFIRKLIKDVPKPTWKSSTVIAWAGMRGAVSLASALAVPLTLSENKDFPYRDLILFITFVVILITLVFQGLSLPWVIKMLKLEVVENHKEQSLEIKVRLGKAALQHLESNYMRECEMYEAYNREMERYKKFIELANKTLEGTFAKSSYVKNEYKRMLLELVKVRRDELSVIRKEQFYDDELVKKEEYTLDLEEARLRR</sequence>
<keyword evidence="13" id="KW-1185">Reference proteome</keyword>
<evidence type="ECO:0000256" key="7">
    <source>
        <dbReference type="ARBA" id="ARBA00023065"/>
    </source>
</evidence>
<dbReference type="InterPro" id="IPR018422">
    <property type="entry name" value="Cation/H_exchanger_CPA1"/>
</dbReference>
<feature type="transmembrane region" description="Helical" evidence="10">
    <location>
        <begin position="184"/>
        <end position="205"/>
    </location>
</feature>
<comment type="function">
    <text evidence="10">Na(+)/H(+) antiporter that extrudes sodium in exchange for external protons.</text>
</comment>
<protein>
    <submittedName>
        <fullName evidence="12">Monovalent cation:H+ antiporter, CPA1 family</fullName>
    </submittedName>
</protein>
<evidence type="ECO:0000256" key="1">
    <source>
        <dbReference type="ARBA" id="ARBA00004651"/>
    </source>
</evidence>
<organism evidence="12 13">
    <name type="scientific">Pseudarcicella hirudinis</name>
    <dbReference type="NCBI Taxonomy" id="1079859"/>
    <lineage>
        <taxon>Bacteria</taxon>
        <taxon>Pseudomonadati</taxon>
        <taxon>Bacteroidota</taxon>
        <taxon>Cytophagia</taxon>
        <taxon>Cytophagales</taxon>
        <taxon>Flectobacillaceae</taxon>
        <taxon>Pseudarcicella</taxon>
    </lineage>
</organism>
<keyword evidence="8 10" id="KW-0472">Membrane</keyword>
<accession>A0A1I5M2U5</accession>
<feature type="transmembrane region" description="Helical" evidence="10">
    <location>
        <begin position="30"/>
        <end position="50"/>
    </location>
</feature>
<dbReference type="PANTHER" id="PTHR10110">
    <property type="entry name" value="SODIUM/HYDROGEN EXCHANGER"/>
    <property type="match status" value="1"/>
</dbReference>
<dbReference type="AlphaFoldDB" id="A0A1I5M2U5"/>
<feature type="transmembrane region" description="Helical" evidence="10">
    <location>
        <begin position="350"/>
        <end position="372"/>
    </location>
</feature>
<evidence type="ECO:0000256" key="6">
    <source>
        <dbReference type="ARBA" id="ARBA00023053"/>
    </source>
</evidence>
<dbReference type="PANTHER" id="PTHR10110:SF86">
    <property type="entry name" value="SODIUM_HYDROGEN EXCHANGER 7"/>
    <property type="match status" value="1"/>
</dbReference>
<feature type="transmembrane region" description="Helical" evidence="10">
    <location>
        <begin position="225"/>
        <end position="251"/>
    </location>
</feature>
<evidence type="ECO:0000256" key="9">
    <source>
        <dbReference type="ARBA" id="ARBA00023201"/>
    </source>
</evidence>
<feature type="transmembrane region" description="Helical" evidence="10">
    <location>
        <begin position="384"/>
        <end position="407"/>
    </location>
</feature>
<comment type="subcellular location">
    <subcellularLocation>
        <location evidence="1 10">Cell membrane</location>
        <topology evidence="1 10">Multi-pass membrane protein</topology>
    </subcellularLocation>
</comment>
<dbReference type="GO" id="GO:0051453">
    <property type="term" value="P:regulation of intracellular pH"/>
    <property type="evidence" value="ECO:0007669"/>
    <property type="project" value="TreeGrafter"/>
</dbReference>
<dbReference type="Pfam" id="PF00999">
    <property type="entry name" value="Na_H_Exchanger"/>
    <property type="match status" value="1"/>
</dbReference>
<keyword evidence="7 10" id="KW-0406">Ion transport</keyword>